<sequence length="354" mass="41012">MSESPVLGIYESTFAPSDKTDAVVIVGEKKLHVNKALLSYHSDYIKMLFNISSSEKSPPEILIEDVNFEHFATVLSLIQCNPIEINKCDVENLLELAEQFELPLSKFQLELYLIGSGMMKTDKIRLADKFGLNELFSQSLPTSRDDYMNQYTTSVGQQLSPNFTFFKTLSKKTTVRLFHQLVKIKQGHCMGATIYKPKSIYESTYAQSDKTDAILVVEGRKLHVNKAVLSYHSDYFNTLFNGDFKEQTTHEIQMEFDEMDHKRNAEKILELADRFLLLPSVKRTLEQFIISSAIGYFMKFRIADKYNLEELLTKQMEYYFHNFHICNGLIAFPFYENMSDDTKVKLFNHMLKYA</sequence>
<evidence type="ECO:0000313" key="2">
    <source>
        <dbReference type="EMBL" id="KAF1754406.1"/>
    </source>
</evidence>
<feature type="domain" description="BTB" evidence="1">
    <location>
        <begin position="211"/>
        <end position="271"/>
    </location>
</feature>
<gene>
    <name evidence="2" type="ORF">GCK72_020967</name>
</gene>
<evidence type="ECO:0000259" key="1">
    <source>
        <dbReference type="PROSITE" id="PS50097"/>
    </source>
</evidence>
<dbReference type="Gene3D" id="3.30.710.10">
    <property type="entry name" value="Potassium Channel Kv1.1, Chain A"/>
    <property type="match status" value="2"/>
</dbReference>
<name>A0A6A5GI95_CAERE</name>
<feature type="domain" description="BTB" evidence="1">
    <location>
        <begin position="20"/>
        <end position="87"/>
    </location>
</feature>
<protein>
    <recommendedName>
        <fullName evidence="1">BTB domain-containing protein</fullName>
    </recommendedName>
</protein>
<accession>A0A6A5GI95</accession>
<dbReference type="AlphaFoldDB" id="A0A6A5GI95"/>
<dbReference type="Proteomes" id="UP000483820">
    <property type="component" value="Chromosome V"/>
</dbReference>
<evidence type="ECO:0000313" key="3">
    <source>
        <dbReference type="Proteomes" id="UP000483820"/>
    </source>
</evidence>
<dbReference type="Pfam" id="PF00651">
    <property type="entry name" value="BTB"/>
    <property type="match status" value="2"/>
</dbReference>
<dbReference type="PANTHER" id="PTHR22744:SF14">
    <property type="entry name" value="BTB DOMAIN-CONTAINING PROTEIN-RELATED"/>
    <property type="match status" value="1"/>
</dbReference>
<dbReference type="InterPro" id="IPR011333">
    <property type="entry name" value="SKP1/BTB/POZ_sf"/>
</dbReference>
<dbReference type="EMBL" id="WUAV01000005">
    <property type="protein sequence ID" value="KAF1754406.1"/>
    <property type="molecule type" value="Genomic_DNA"/>
</dbReference>
<organism evidence="2 3">
    <name type="scientific">Caenorhabditis remanei</name>
    <name type="common">Caenorhabditis vulgaris</name>
    <dbReference type="NCBI Taxonomy" id="31234"/>
    <lineage>
        <taxon>Eukaryota</taxon>
        <taxon>Metazoa</taxon>
        <taxon>Ecdysozoa</taxon>
        <taxon>Nematoda</taxon>
        <taxon>Chromadorea</taxon>
        <taxon>Rhabditida</taxon>
        <taxon>Rhabditina</taxon>
        <taxon>Rhabditomorpha</taxon>
        <taxon>Rhabditoidea</taxon>
        <taxon>Rhabditidae</taxon>
        <taxon>Peloderinae</taxon>
        <taxon>Caenorhabditis</taxon>
    </lineage>
</organism>
<dbReference type="InterPro" id="IPR000210">
    <property type="entry name" value="BTB/POZ_dom"/>
</dbReference>
<reference evidence="2 3" key="1">
    <citation type="submission" date="2019-12" db="EMBL/GenBank/DDBJ databases">
        <title>Chromosome-level assembly of the Caenorhabditis remanei genome.</title>
        <authorList>
            <person name="Teterina A.A."/>
            <person name="Willis J.H."/>
            <person name="Phillips P.C."/>
        </authorList>
    </citation>
    <scope>NUCLEOTIDE SEQUENCE [LARGE SCALE GENOMIC DNA]</scope>
    <source>
        <strain evidence="2 3">PX506</strain>
        <tissue evidence="2">Whole organism</tissue>
    </source>
</reference>
<dbReference type="PROSITE" id="PS50097">
    <property type="entry name" value="BTB"/>
    <property type="match status" value="2"/>
</dbReference>
<dbReference type="SUPFAM" id="SSF54695">
    <property type="entry name" value="POZ domain"/>
    <property type="match status" value="2"/>
</dbReference>
<dbReference type="RefSeq" id="XP_053582824.1">
    <property type="nucleotide sequence ID" value="XM_053733911.1"/>
</dbReference>
<dbReference type="GeneID" id="9814982"/>
<dbReference type="KEGG" id="crq:GCK72_020967"/>
<comment type="caution">
    <text evidence="2">The sequence shown here is derived from an EMBL/GenBank/DDBJ whole genome shotgun (WGS) entry which is preliminary data.</text>
</comment>
<dbReference type="SMART" id="SM00225">
    <property type="entry name" value="BTB"/>
    <property type="match status" value="2"/>
</dbReference>
<dbReference type="CDD" id="cd18186">
    <property type="entry name" value="BTB_POZ_ZBTB_KLHL-like"/>
    <property type="match status" value="2"/>
</dbReference>
<dbReference type="PANTHER" id="PTHR22744">
    <property type="entry name" value="HELIX LOOP HELIX PROTEIN 21-RELATED"/>
    <property type="match status" value="1"/>
</dbReference>
<dbReference type="CTD" id="9814982"/>
<proteinExistence type="predicted"/>